<protein>
    <submittedName>
        <fullName evidence="2">Integral membrane protein</fullName>
    </submittedName>
</protein>
<evidence type="ECO:0000313" key="4">
    <source>
        <dbReference type="Proteomes" id="UP000054921"/>
    </source>
</evidence>
<accession>A0A0W0SBF4</accession>
<dbReference type="RefSeq" id="WP_028379820.1">
    <property type="nucleotide sequence ID" value="NZ_CAAAIT010000001.1"/>
</dbReference>
<keyword evidence="1" id="KW-0472">Membrane</keyword>
<dbReference type="EMBL" id="LR134173">
    <property type="protein sequence ID" value="VEB39144.1"/>
    <property type="molecule type" value="Genomic_DNA"/>
</dbReference>
<evidence type="ECO:0000313" key="3">
    <source>
        <dbReference type="EMBL" id="VEB39144.1"/>
    </source>
</evidence>
<dbReference type="STRING" id="28084.Lche_2453"/>
<dbReference type="PATRIC" id="fig|28084.5.peg.2650"/>
<evidence type="ECO:0000256" key="1">
    <source>
        <dbReference type="SAM" id="Phobius"/>
    </source>
</evidence>
<organism evidence="2 4">
    <name type="scientific">Legionella cherrii</name>
    <dbReference type="NCBI Taxonomy" id="28084"/>
    <lineage>
        <taxon>Bacteria</taxon>
        <taxon>Pseudomonadati</taxon>
        <taxon>Pseudomonadota</taxon>
        <taxon>Gammaproteobacteria</taxon>
        <taxon>Legionellales</taxon>
        <taxon>Legionellaceae</taxon>
        <taxon>Legionella</taxon>
    </lineage>
</organism>
<gene>
    <name evidence="2" type="ORF">Lche_2453</name>
    <name evidence="3" type="ORF">NCTC11976_03096</name>
</gene>
<proteinExistence type="predicted"/>
<dbReference type="OrthoDB" id="9786302at2"/>
<dbReference type="PROSITE" id="PS51257">
    <property type="entry name" value="PROKAR_LIPOPROTEIN"/>
    <property type="match status" value="1"/>
</dbReference>
<feature type="transmembrane region" description="Helical" evidence="1">
    <location>
        <begin position="52"/>
        <end position="74"/>
    </location>
</feature>
<reference evidence="3 5" key="2">
    <citation type="submission" date="2018-12" db="EMBL/GenBank/DDBJ databases">
        <authorList>
            <consortium name="Pathogen Informatics"/>
        </authorList>
    </citation>
    <scope>NUCLEOTIDE SEQUENCE [LARGE SCALE GENOMIC DNA]</scope>
    <source>
        <strain evidence="3 5">NCTC11976</strain>
    </source>
</reference>
<dbReference type="EMBL" id="LNXW01000013">
    <property type="protein sequence ID" value="KTC80433.1"/>
    <property type="molecule type" value="Genomic_DNA"/>
</dbReference>
<feature type="transmembrane region" description="Helical" evidence="1">
    <location>
        <begin position="80"/>
        <end position="102"/>
    </location>
</feature>
<reference evidence="2 4" key="1">
    <citation type="submission" date="2015-11" db="EMBL/GenBank/DDBJ databases">
        <title>Genomic analysis of 38 Legionella species identifies large and diverse effector repertoires.</title>
        <authorList>
            <person name="Burstein D."/>
            <person name="Amaro F."/>
            <person name="Zusman T."/>
            <person name="Lifshitz Z."/>
            <person name="Cohen O."/>
            <person name="Gilbert J.A."/>
            <person name="Pupko T."/>
            <person name="Shuman H.A."/>
            <person name="Segal G."/>
        </authorList>
    </citation>
    <scope>NUCLEOTIDE SEQUENCE [LARGE SCALE GENOMIC DNA]</scope>
    <source>
        <strain evidence="2 4">ORW</strain>
    </source>
</reference>
<name>A0A0W0SBF4_9GAMM</name>
<dbReference type="InterPro" id="IPR018729">
    <property type="entry name" value="DUF2269_transmembrane"/>
</dbReference>
<dbReference type="AlphaFoldDB" id="A0A0W0SBF4"/>
<keyword evidence="1" id="KW-1133">Transmembrane helix</keyword>
<feature type="transmembrane region" description="Helical" evidence="1">
    <location>
        <begin position="127"/>
        <end position="149"/>
    </location>
</feature>
<keyword evidence="5" id="KW-1185">Reference proteome</keyword>
<keyword evidence="1" id="KW-0812">Transmembrane</keyword>
<evidence type="ECO:0000313" key="2">
    <source>
        <dbReference type="EMBL" id="KTC80433.1"/>
    </source>
</evidence>
<evidence type="ECO:0000313" key="5">
    <source>
        <dbReference type="Proteomes" id="UP000277577"/>
    </source>
</evidence>
<dbReference type="Proteomes" id="UP000277577">
    <property type="component" value="Chromosome"/>
</dbReference>
<dbReference type="Proteomes" id="UP000054921">
    <property type="component" value="Unassembled WGS sequence"/>
</dbReference>
<feature type="transmembrane region" description="Helical" evidence="1">
    <location>
        <begin position="6"/>
        <end position="31"/>
    </location>
</feature>
<dbReference type="Pfam" id="PF10027">
    <property type="entry name" value="DUF2269"/>
    <property type="match status" value="1"/>
</dbReference>
<sequence length="156" mass="17997">MLYFWLKFIHVISSTILFGTGIGTACTMLYGHQTGKTEVIAATTRYVVLADWIFTGTSGFIQPLTGFWMVYLAGYAWTSLWVMGSIIGYLVAAFCWFPVVYLQIKMRDFARESAQNKMPLPAIYFRYFKYWFCLGWPAFISLIIVFYLMTNKPASF</sequence>